<reference evidence="2" key="1">
    <citation type="submission" date="2019-12" db="EMBL/GenBank/DDBJ databases">
        <authorList>
            <person name="Studholme D.J."/>
            <person name="Sarris P."/>
        </authorList>
    </citation>
    <scope>NUCLEOTIDE SEQUENCE</scope>
    <source>
        <strain evidence="2">PFS-1207/04</strain>
        <tissue evidence="2">Leaf</tissue>
    </source>
</reference>
<evidence type="ECO:0000259" key="1">
    <source>
        <dbReference type="Pfam" id="PF17684"/>
    </source>
</evidence>
<keyword evidence="4" id="KW-1185">Reference proteome</keyword>
<dbReference type="EMBL" id="QGKV02000759">
    <property type="protein sequence ID" value="KAF3562084.1"/>
    <property type="molecule type" value="Genomic_DNA"/>
</dbReference>
<feature type="domain" description="Stomatal closure-related actin-binding protein PH" evidence="1">
    <location>
        <begin position="18"/>
        <end position="78"/>
    </location>
</feature>
<protein>
    <recommendedName>
        <fullName evidence="1">Stomatal closure-related actin-binding protein PH domain-containing protein</fullName>
    </recommendedName>
</protein>
<dbReference type="Proteomes" id="UP000266723">
    <property type="component" value="Unassembled WGS sequence"/>
</dbReference>
<name>A0ABQ7CTU5_BRACR</name>
<dbReference type="Gene3D" id="2.30.29.140">
    <property type="match status" value="1"/>
</dbReference>
<gene>
    <name evidence="3" type="ORF">DY000_02015573</name>
    <name evidence="2" type="ORF">DY000_02015578</name>
</gene>
<dbReference type="InterPro" id="IPR041144">
    <property type="entry name" value="SCAB-PH"/>
</dbReference>
<evidence type="ECO:0000313" key="4">
    <source>
        <dbReference type="Proteomes" id="UP000266723"/>
    </source>
</evidence>
<dbReference type="EMBL" id="QGKV02000759">
    <property type="protein sequence ID" value="KAF3562088.1"/>
    <property type="molecule type" value="Genomic_DNA"/>
</dbReference>
<comment type="caution">
    <text evidence="2">The sequence shown here is derived from an EMBL/GenBank/DDBJ whole genome shotgun (WGS) entry which is preliminary data.</text>
</comment>
<evidence type="ECO:0000313" key="3">
    <source>
        <dbReference type="EMBL" id="KAF3562088.1"/>
    </source>
</evidence>
<evidence type="ECO:0000313" key="2">
    <source>
        <dbReference type="EMBL" id="KAF3562084.1"/>
    </source>
</evidence>
<accession>A0ABQ7CTU5</accession>
<sequence length="88" mass="9982">MSFMAPEFDLYSDPDLVIEFSVVISQMNEQDCASRYHIFTVGKKWKNFLRMDHKGYIHAVIQLCGVRGNNKALSKASAGNQEKSLTQP</sequence>
<organism evidence="2 4">
    <name type="scientific">Brassica cretica</name>
    <name type="common">Mustard</name>
    <dbReference type="NCBI Taxonomy" id="69181"/>
    <lineage>
        <taxon>Eukaryota</taxon>
        <taxon>Viridiplantae</taxon>
        <taxon>Streptophyta</taxon>
        <taxon>Embryophyta</taxon>
        <taxon>Tracheophyta</taxon>
        <taxon>Spermatophyta</taxon>
        <taxon>Magnoliopsida</taxon>
        <taxon>eudicotyledons</taxon>
        <taxon>Gunneridae</taxon>
        <taxon>Pentapetalae</taxon>
        <taxon>rosids</taxon>
        <taxon>malvids</taxon>
        <taxon>Brassicales</taxon>
        <taxon>Brassicaceae</taxon>
        <taxon>Brassiceae</taxon>
        <taxon>Brassica</taxon>
    </lineage>
</organism>
<dbReference type="Pfam" id="PF17684">
    <property type="entry name" value="SCAB-PH"/>
    <property type="match status" value="1"/>
</dbReference>
<reference evidence="2 4" key="2">
    <citation type="journal article" date="2020" name="BMC Genomics">
        <title>Intraspecific diversification of the crop wild relative Brassica cretica Lam. using demographic model selection.</title>
        <authorList>
            <person name="Kioukis A."/>
            <person name="Michalopoulou V.A."/>
            <person name="Briers L."/>
            <person name="Pirintsos S."/>
            <person name="Studholme D.J."/>
            <person name="Pavlidis P."/>
            <person name="Sarris P.F."/>
        </authorList>
    </citation>
    <scope>NUCLEOTIDE SEQUENCE [LARGE SCALE GENOMIC DNA]</scope>
    <source>
        <strain evidence="4">cv. PFS-1207/04</strain>
        <strain evidence="2">PFS-1207/04</strain>
    </source>
</reference>
<proteinExistence type="predicted"/>